<keyword evidence="4" id="KW-1185">Reference proteome</keyword>
<evidence type="ECO:0000256" key="1">
    <source>
        <dbReference type="SAM" id="MobiDB-lite"/>
    </source>
</evidence>
<dbReference type="STRING" id="686832.A0A0C2YQ13"/>
<feature type="compositionally biased region" description="Basic and acidic residues" evidence="1">
    <location>
        <begin position="71"/>
        <end position="88"/>
    </location>
</feature>
<reference evidence="3 4" key="1">
    <citation type="submission" date="2014-04" db="EMBL/GenBank/DDBJ databases">
        <authorList>
            <consortium name="DOE Joint Genome Institute"/>
            <person name="Kuo A."/>
            <person name="Gay G."/>
            <person name="Dore J."/>
            <person name="Kohler A."/>
            <person name="Nagy L.G."/>
            <person name="Floudas D."/>
            <person name="Copeland A."/>
            <person name="Barry K.W."/>
            <person name="Cichocki N."/>
            <person name="Veneault-Fourrey C."/>
            <person name="LaButti K."/>
            <person name="Lindquist E.A."/>
            <person name="Lipzen A."/>
            <person name="Lundell T."/>
            <person name="Morin E."/>
            <person name="Murat C."/>
            <person name="Sun H."/>
            <person name="Tunlid A."/>
            <person name="Henrissat B."/>
            <person name="Grigoriev I.V."/>
            <person name="Hibbett D.S."/>
            <person name="Martin F."/>
            <person name="Nordberg H.P."/>
            <person name="Cantor M.N."/>
            <person name="Hua S.X."/>
        </authorList>
    </citation>
    <scope>NUCLEOTIDE SEQUENCE [LARGE SCALE GENOMIC DNA]</scope>
    <source>
        <strain evidence="4">h7</strain>
    </source>
</reference>
<protein>
    <submittedName>
        <fullName evidence="3">Uncharacterized protein</fullName>
    </submittedName>
</protein>
<name>A0A0C2YQ13_HEBCY</name>
<keyword evidence="2" id="KW-0812">Transmembrane</keyword>
<keyword evidence="2" id="KW-0472">Membrane</keyword>
<gene>
    <name evidence="3" type="ORF">M413DRAFT_443900</name>
</gene>
<proteinExistence type="predicted"/>
<reference evidence="4" key="2">
    <citation type="submission" date="2015-01" db="EMBL/GenBank/DDBJ databases">
        <title>Evolutionary Origins and Diversification of the Mycorrhizal Mutualists.</title>
        <authorList>
            <consortium name="DOE Joint Genome Institute"/>
            <consortium name="Mycorrhizal Genomics Consortium"/>
            <person name="Kohler A."/>
            <person name="Kuo A."/>
            <person name="Nagy L.G."/>
            <person name="Floudas D."/>
            <person name="Copeland A."/>
            <person name="Barry K.W."/>
            <person name="Cichocki N."/>
            <person name="Veneault-Fourrey C."/>
            <person name="LaButti K."/>
            <person name="Lindquist E.A."/>
            <person name="Lipzen A."/>
            <person name="Lundell T."/>
            <person name="Morin E."/>
            <person name="Murat C."/>
            <person name="Riley R."/>
            <person name="Ohm R."/>
            <person name="Sun H."/>
            <person name="Tunlid A."/>
            <person name="Henrissat B."/>
            <person name="Grigoriev I.V."/>
            <person name="Hibbett D.S."/>
            <person name="Martin F."/>
        </authorList>
    </citation>
    <scope>NUCLEOTIDE SEQUENCE [LARGE SCALE GENOMIC DNA]</scope>
    <source>
        <strain evidence="4">h7</strain>
    </source>
</reference>
<accession>A0A0C2YQ13</accession>
<sequence length="382" mass="42237">MDSDRKSTVSSFYGARKTSIDALNQDYPPQPTSGRGRDDASSFFQPERTSMDHLNGTRSSAGYNRGSFFHAGREEPLKGGRDEETDLGNKPDAWDVYADFNNAGPRYSTAFGMGQTQPAYTQLPPSSSVKDEPFDPSKVEMVTVPALGAEWGKDEMHQATKAGKRERKVESRKQFWKEWNRGHRGLCGHYFTRKVLVWFLFGLICVIALILAFTIPRVPGFAFNGDTPLVNATGSWATAVPTIFAPAYTNFSFPAFASLQVDTSSNFLPLKFNSLHASVYDLDTNRLIGTGNYAKISLPAKSFPDILLPLNYTYIATNSSDQTYQNWYNGCKNKGLFSDGIRPSVKFRLVIEMEIQGLPSSHAASTQVTDANCPVELPLNAA</sequence>
<dbReference type="Proteomes" id="UP000053424">
    <property type="component" value="Unassembled WGS sequence"/>
</dbReference>
<feature type="region of interest" description="Disordered" evidence="1">
    <location>
        <begin position="1"/>
        <end position="88"/>
    </location>
</feature>
<evidence type="ECO:0000256" key="2">
    <source>
        <dbReference type="SAM" id="Phobius"/>
    </source>
</evidence>
<organism evidence="3 4">
    <name type="scientific">Hebeloma cylindrosporum</name>
    <dbReference type="NCBI Taxonomy" id="76867"/>
    <lineage>
        <taxon>Eukaryota</taxon>
        <taxon>Fungi</taxon>
        <taxon>Dikarya</taxon>
        <taxon>Basidiomycota</taxon>
        <taxon>Agaricomycotina</taxon>
        <taxon>Agaricomycetes</taxon>
        <taxon>Agaricomycetidae</taxon>
        <taxon>Agaricales</taxon>
        <taxon>Agaricineae</taxon>
        <taxon>Hymenogastraceae</taxon>
        <taxon>Hebeloma</taxon>
    </lineage>
</organism>
<dbReference type="AlphaFoldDB" id="A0A0C2YQ13"/>
<keyword evidence="2" id="KW-1133">Transmembrane helix</keyword>
<feature type="transmembrane region" description="Helical" evidence="2">
    <location>
        <begin position="195"/>
        <end position="215"/>
    </location>
</feature>
<dbReference type="HOGENOM" id="CLU_053753_0_0_1"/>
<evidence type="ECO:0000313" key="4">
    <source>
        <dbReference type="Proteomes" id="UP000053424"/>
    </source>
</evidence>
<dbReference type="EMBL" id="KN831776">
    <property type="protein sequence ID" value="KIM43087.1"/>
    <property type="molecule type" value="Genomic_DNA"/>
</dbReference>
<evidence type="ECO:0000313" key="3">
    <source>
        <dbReference type="EMBL" id="KIM43087.1"/>
    </source>
</evidence>
<dbReference type="OrthoDB" id="5582002at2759"/>